<dbReference type="EMBL" id="OZ004253">
    <property type="protein sequence ID" value="CAK7893560.1"/>
    <property type="molecule type" value="Genomic_DNA"/>
</dbReference>
<feature type="compositionally biased region" description="Low complexity" evidence="6">
    <location>
        <begin position="307"/>
        <end position="318"/>
    </location>
</feature>
<feature type="region of interest" description="Disordered" evidence="6">
    <location>
        <begin position="610"/>
        <end position="683"/>
    </location>
</feature>
<reference evidence="8 9" key="1">
    <citation type="submission" date="2024-01" db="EMBL/GenBank/DDBJ databases">
        <authorList>
            <consortium name="Genoscope - CEA"/>
            <person name="William W."/>
        </authorList>
    </citation>
    <scope>NUCLEOTIDE SEQUENCE [LARGE SCALE GENOMIC DNA]</scope>
    <source>
        <strain evidence="8 9">29B2s-10</strain>
    </source>
</reference>
<name>A0ABP0E6L3_9ASCO</name>
<evidence type="ECO:0000256" key="4">
    <source>
        <dbReference type="ARBA" id="ARBA00022833"/>
    </source>
</evidence>
<evidence type="ECO:0000313" key="9">
    <source>
        <dbReference type="Proteomes" id="UP001497600"/>
    </source>
</evidence>
<keyword evidence="3 5" id="KW-0863">Zinc-finger</keyword>
<evidence type="ECO:0000313" key="8">
    <source>
        <dbReference type="EMBL" id="CAK7893560.1"/>
    </source>
</evidence>
<dbReference type="Pfam" id="PF00096">
    <property type="entry name" value="zf-C2H2"/>
    <property type="match status" value="2"/>
</dbReference>
<keyword evidence="9" id="KW-1185">Reference proteome</keyword>
<feature type="domain" description="C2H2-type" evidence="7">
    <location>
        <begin position="680"/>
        <end position="709"/>
    </location>
</feature>
<feature type="compositionally biased region" description="Low complexity" evidence="6">
    <location>
        <begin position="69"/>
        <end position="104"/>
    </location>
</feature>
<protein>
    <recommendedName>
        <fullName evidence="7">C2H2-type domain-containing protein</fullName>
    </recommendedName>
</protein>
<dbReference type="PANTHER" id="PTHR24409">
    <property type="entry name" value="ZINC FINGER PROTEIN 142"/>
    <property type="match status" value="1"/>
</dbReference>
<feature type="region of interest" description="Disordered" evidence="6">
    <location>
        <begin position="167"/>
        <end position="191"/>
    </location>
</feature>
<evidence type="ECO:0000259" key="7">
    <source>
        <dbReference type="PROSITE" id="PS50157"/>
    </source>
</evidence>
<feature type="compositionally biased region" description="Basic and acidic residues" evidence="6">
    <location>
        <begin position="674"/>
        <end position="683"/>
    </location>
</feature>
<gene>
    <name evidence="8" type="ORF">CAAN4_A07844</name>
</gene>
<feature type="domain" description="C2H2-type" evidence="7">
    <location>
        <begin position="652"/>
        <end position="679"/>
    </location>
</feature>
<feature type="region of interest" description="Disordered" evidence="6">
    <location>
        <begin position="209"/>
        <end position="240"/>
    </location>
</feature>
<organism evidence="8 9">
    <name type="scientific">[Candida] anglica</name>
    <dbReference type="NCBI Taxonomy" id="148631"/>
    <lineage>
        <taxon>Eukaryota</taxon>
        <taxon>Fungi</taxon>
        <taxon>Dikarya</taxon>
        <taxon>Ascomycota</taxon>
        <taxon>Saccharomycotina</taxon>
        <taxon>Pichiomycetes</taxon>
        <taxon>Debaryomycetaceae</taxon>
        <taxon>Kurtzmaniella</taxon>
    </lineage>
</organism>
<feature type="region of interest" description="Disordered" evidence="6">
    <location>
        <begin position="35"/>
        <end position="104"/>
    </location>
</feature>
<evidence type="ECO:0000256" key="6">
    <source>
        <dbReference type="SAM" id="MobiDB-lite"/>
    </source>
</evidence>
<dbReference type="SUPFAM" id="SSF57667">
    <property type="entry name" value="beta-beta-alpha zinc fingers"/>
    <property type="match status" value="1"/>
</dbReference>
<feature type="compositionally biased region" description="Basic residues" evidence="6">
    <location>
        <begin position="180"/>
        <end position="191"/>
    </location>
</feature>
<dbReference type="PROSITE" id="PS50157">
    <property type="entry name" value="ZINC_FINGER_C2H2_2"/>
    <property type="match status" value="2"/>
</dbReference>
<keyword evidence="1" id="KW-0479">Metal-binding</keyword>
<dbReference type="PANTHER" id="PTHR24409:SF295">
    <property type="entry name" value="AZ2-RELATED"/>
    <property type="match status" value="1"/>
</dbReference>
<evidence type="ECO:0000256" key="1">
    <source>
        <dbReference type="ARBA" id="ARBA00022723"/>
    </source>
</evidence>
<dbReference type="InterPro" id="IPR013087">
    <property type="entry name" value="Znf_C2H2_type"/>
</dbReference>
<feature type="compositionally biased region" description="Low complexity" evidence="6">
    <location>
        <begin position="211"/>
        <end position="237"/>
    </location>
</feature>
<sequence>MDKFLMSSPVLSHMEYDQSTRSNITDLYEGSGLGLGFVPETRATSTSPPPDHSPFEHSRNLSLAPPPASTKQASRAAKQQARISASSLSSLDSVPQLSSSMSNQSLLDSPASLYYNNTVTPRKVGRKKSLSLSSANIYTTPSRANYSPAGANSANGMASGAPSGAINTNNSTGGGSKIGKTPHRGHSRSRSRLSLDAINTPFLLNGAPAFTTSTTNNNTSSSSTTNNNNNTNSISTSHNFTANPFYTPSSFNSPRLDDLSGDLENLDTPIPTPSGSFVNLPSHNTFLSPAKNWVPSNVQFVYNKSGQQQQQQQQQKQHQAPHSAEGYVTPMALQRHDTLDSIKIEDQDDDALKQLRRTKHQSNRSRSFTNTSLPGSATTATAPNTTDMLSFAAGGGSSGNMVSSEELFLDVADLSLKLTSQDSKQEVVSAHSTPGGAMGMNNSPTHSFNSTLQNYQGGNNNATYSVPTSSVASFGDYSGHQSQYSFRNGSGNIGETGSGGMAIDLLSPQFATPYPGDGATPTSTDASFPKSYPTSVDLASISMQYNPQGAGGTSGSNSTHSYSKSTYMAQQAMSTTSSASTLLPPMATFSIAHEQHQHQQSQQNTNHRQMVNLHPNPQSNSQSPDSYLHSELPNNQEMKNQPPPLIDPKKKHPCPLCDSRFQRPEHVKRHMKSHSKEKPFECDEPECRKRFNRKDNLKAHLKKIHKRVD</sequence>
<dbReference type="Gene3D" id="3.30.160.60">
    <property type="entry name" value="Classic Zinc Finger"/>
    <property type="match status" value="2"/>
</dbReference>
<feature type="compositionally biased region" description="Low complexity" evidence="6">
    <location>
        <begin position="610"/>
        <end position="624"/>
    </location>
</feature>
<accession>A0ABP0E6L3</accession>
<keyword evidence="4" id="KW-0862">Zinc</keyword>
<dbReference type="InterPro" id="IPR036236">
    <property type="entry name" value="Znf_C2H2_sf"/>
</dbReference>
<feature type="region of interest" description="Disordered" evidence="6">
    <location>
        <begin position="356"/>
        <end position="383"/>
    </location>
</feature>
<evidence type="ECO:0000256" key="5">
    <source>
        <dbReference type="PROSITE-ProRule" id="PRU00042"/>
    </source>
</evidence>
<dbReference type="Proteomes" id="UP001497600">
    <property type="component" value="Chromosome A"/>
</dbReference>
<proteinExistence type="predicted"/>
<dbReference type="PROSITE" id="PS00028">
    <property type="entry name" value="ZINC_FINGER_C2H2_1"/>
    <property type="match status" value="2"/>
</dbReference>
<keyword evidence="2" id="KW-0677">Repeat</keyword>
<dbReference type="SMART" id="SM00355">
    <property type="entry name" value="ZnF_C2H2"/>
    <property type="match status" value="2"/>
</dbReference>
<feature type="region of interest" description="Disordered" evidence="6">
    <location>
        <begin position="304"/>
        <end position="323"/>
    </location>
</feature>
<feature type="region of interest" description="Disordered" evidence="6">
    <location>
        <begin position="508"/>
        <end position="531"/>
    </location>
</feature>
<evidence type="ECO:0000256" key="3">
    <source>
        <dbReference type="ARBA" id="ARBA00022771"/>
    </source>
</evidence>
<evidence type="ECO:0000256" key="2">
    <source>
        <dbReference type="ARBA" id="ARBA00022737"/>
    </source>
</evidence>
<feature type="compositionally biased region" description="Polar residues" evidence="6">
    <location>
        <begin position="364"/>
        <end position="383"/>
    </location>
</feature>